<keyword evidence="5 8" id="KW-0560">Oxidoreductase</keyword>
<comment type="caution">
    <text evidence="8">Lacks conserved residue(s) required for the propagation of feature annotation.</text>
</comment>
<evidence type="ECO:0000313" key="13">
    <source>
        <dbReference type="Proteomes" id="UP001198602"/>
    </source>
</evidence>
<evidence type="ECO:0000256" key="8">
    <source>
        <dbReference type="HAMAP-Rule" id="MF_00222"/>
    </source>
</evidence>
<keyword evidence="4 8" id="KW-0521">NADP</keyword>
<dbReference type="SUPFAM" id="SSF53223">
    <property type="entry name" value="Aminoacid dehydrogenase-like, N-terminal domain"/>
    <property type="match status" value="1"/>
</dbReference>
<dbReference type="Pfam" id="PF08501">
    <property type="entry name" value="Shikimate_dh_N"/>
    <property type="match status" value="1"/>
</dbReference>
<dbReference type="NCBIfam" id="TIGR00507">
    <property type="entry name" value="aroE"/>
    <property type="match status" value="1"/>
</dbReference>
<organism evidence="12 13">
    <name type="scientific">Massilia hydrophila</name>
    <dbReference type="NCBI Taxonomy" id="3044279"/>
    <lineage>
        <taxon>Bacteria</taxon>
        <taxon>Pseudomonadati</taxon>
        <taxon>Pseudomonadota</taxon>
        <taxon>Betaproteobacteria</taxon>
        <taxon>Burkholderiales</taxon>
        <taxon>Oxalobacteraceae</taxon>
        <taxon>Telluria group</taxon>
        <taxon>Massilia</taxon>
    </lineage>
</organism>
<feature type="binding site" evidence="8">
    <location>
        <position position="61"/>
    </location>
    <ligand>
        <name>shikimate</name>
        <dbReference type="ChEBI" id="CHEBI:36208"/>
    </ligand>
</feature>
<feature type="binding site" evidence="8">
    <location>
        <begin position="14"/>
        <end position="16"/>
    </location>
    <ligand>
        <name>shikimate</name>
        <dbReference type="ChEBI" id="CHEBI:36208"/>
    </ligand>
</feature>
<evidence type="ECO:0000313" key="12">
    <source>
        <dbReference type="EMBL" id="MCA1858000.1"/>
    </source>
</evidence>
<comment type="caution">
    <text evidence="12">The sequence shown here is derived from an EMBL/GenBank/DDBJ whole genome shotgun (WGS) entry which is preliminary data.</text>
</comment>
<accession>A0ABS7YE60</accession>
<dbReference type="EC" id="1.1.1.25" evidence="2 8"/>
<feature type="binding site" evidence="8">
    <location>
        <position position="244"/>
    </location>
    <ligand>
        <name>shikimate</name>
        <dbReference type="ChEBI" id="CHEBI:36208"/>
    </ligand>
</feature>
<feature type="domain" description="SDH C-terminal" evidence="11">
    <location>
        <begin position="237"/>
        <end position="259"/>
    </location>
</feature>
<dbReference type="InterPro" id="IPR046346">
    <property type="entry name" value="Aminoacid_DH-like_N_sf"/>
</dbReference>
<evidence type="ECO:0000259" key="11">
    <source>
        <dbReference type="Pfam" id="PF18317"/>
    </source>
</evidence>
<dbReference type="Gene3D" id="3.40.50.720">
    <property type="entry name" value="NAD(P)-binding Rossmann-like Domain"/>
    <property type="match status" value="1"/>
</dbReference>
<dbReference type="InterPro" id="IPR022893">
    <property type="entry name" value="Shikimate_DH_fam"/>
</dbReference>
<dbReference type="Gene3D" id="3.40.50.10860">
    <property type="entry name" value="Leucine Dehydrogenase, chain A, domain 1"/>
    <property type="match status" value="1"/>
</dbReference>
<protein>
    <recommendedName>
        <fullName evidence="2 8">Shikimate dehydrogenase (NADP(+))</fullName>
        <shortName evidence="8">SDH</shortName>
        <ecNumber evidence="2 8">1.1.1.25</ecNumber>
    </recommendedName>
</protein>
<dbReference type="GO" id="GO:0004764">
    <property type="term" value="F:shikimate 3-dehydrogenase (NADP+) activity"/>
    <property type="evidence" value="ECO:0007669"/>
    <property type="project" value="UniProtKB-EC"/>
</dbReference>
<feature type="active site" description="Proton acceptor" evidence="8">
    <location>
        <position position="65"/>
    </location>
</feature>
<dbReference type="InterPro" id="IPR036291">
    <property type="entry name" value="NAD(P)-bd_dom_sf"/>
</dbReference>
<evidence type="ECO:0000256" key="1">
    <source>
        <dbReference type="ARBA" id="ARBA00004871"/>
    </source>
</evidence>
<feature type="binding site" evidence="8">
    <location>
        <position position="86"/>
    </location>
    <ligand>
        <name>shikimate</name>
        <dbReference type="ChEBI" id="CHEBI:36208"/>
    </ligand>
</feature>
<feature type="binding site" evidence="8">
    <location>
        <position position="101"/>
    </location>
    <ligand>
        <name>shikimate</name>
        <dbReference type="ChEBI" id="CHEBI:36208"/>
    </ligand>
</feature>
<feature type="domain" description="Quinate/shikimate 5-dehydrogenase/glutamyl-tRNA reductase" evidence="9">
    <location>
        <begin position="115"/>
        <end position="192"/>
    </location>
</feature>
<dbReference type="RefSeq" id="WP_225240178.1">
    <property type="nucleotide sequence ID" value="NZ_JAHYBX010000010.1"/>
</dbReference>
<dbReference type="Proteomes" id="UP001198602">
    <property type="component" value="Unassembled WGS sequence"/>
</dbReference>
<feature type="domain" description="Shikimate dehydrogenase substrate binding N-terminal" evidence="10">
    <location>
        <begin position="6"/>
        <end position="88"/>
    </location>
</feature>
<dbReference type="PANTHER" id="PTHR21089:SF1">
    <property type="entry name" value="BIFUNCTIONAL 3-DEHYDROQUINATE DEHYDRATASE_SHIKIMATE DEHYDROGENASE, CHLOROPLASTIC"/>
    <property type="match status" value="1"/>
</dbReference>
<comment type="function">
    <text evidence="8">Involved in the biosynthesis of the chorismate, which leads to the biosynthesis of aromatic amino acids. Catalyzes the reversible NADPH linked reduction of 3-dehydroshikimate (DHSA) to yield shikimate (SA).</text>
</comment>
<feature type="binding site" evidence="8">
    <location>
        <position position="214"/>
    </location>
    <ligand>
        <name>NADP(+)</name>
        <dbReference type="ChEBI" id="CHEBI:58349"/>
    </ligand>
</feature>
<comment type="pathway">
    <text evidence="1 8">Metabolic intermediate biosynthesis; chorismate biosynthesis; chorismate from D-erythrose 4-phosphate and phosphoenolpyruvate: step 4/7.</text>
</comment>
<keyword evidence="13" id="KW-1185">Reference proteome</keyword>
<evidence type="ECO:0000256" key="7">
    <source>
        <dbReference type="ARBA" id="ARBA00049442"/>
    </source>
</evidence>
<reference evidence="12 13" key="1">
    <citation type="submission" date="2021-07" db="EMBL/GenBank/DDBJ databases">
        <title>Characterization of Violacein-producing bacteria and related species.</title>
        <authorList>
            <person name="Wilson H.S."/>
            <person name="De Leon M.E."/>
        </authorList>
    </citation>
    <scope>NUCLEOTIDE SEQUENCE [LARGE SCALE GENOMIC DNA]</scope>
    <source>
        <strain evidence="12 13">HSC-2F05</strain>
    </source>
</reference>
<comment type="subunit">
    <text evidence="8">Homodimer.</text>
</comment>
<name>A0ABS7YE60_9BURK</name>
<proteinExistence type="inferred from homology"/>
<feature type="binding site" evidence="8">
    <location>
        <position position="216"/>
    </location>
    <ligand>
        <name>shikimate</name>
        <dbReference type="ChEBI" id="CHEBI:36208"/>
    </ligand>
</feature>
<dbReference type="PANTHER" id="PTHR21089">
    <property type="entry name" value="SHIKIMATE DEHYDROGENASE"/>
    <property type="match status" value="1"/>
</dbReference>
<evidence type="ECO:0000259" key="9">
    <source>
        <dbReference type="Pfam" id="PF01488"/>
    </source>
</evidence>
<dbReference type="InterPro" id="IPR011342">
    <property type="entry name" value="Shikimate_DH"/>
</dbReference>
<dbReference type="HAMAP" id="MF_00222">
    <property type="entry name" value="Shikimate_DH_AroE"/>
    <property type="match status" value="1"/>
</dbReference>
<dbReference type="EMBL" id="JAHYBX010000010">
    <property type="protein sequence ID" value="MCA1858000.1"/>
    <property type="molecule type" value="Genomic_DNA"/>
</dbReference>
<dbReference type="SUPFAM" id="SSF51735">
    <property type="entry name" value="NAD(P)-binding Rossmann-fold domains"/>
    <property type="match status" value="1"/>
</dbReference>
<dbReference type="InterPro" id="IPR006151">
    <property type="entry name" value="Shikm_DH/Glu-tRNA_Rdtase"/>
</dbReference>
<keyword evidence="3 8" id="KW-0028">Amino-acid biosynthesis</keyword>
<dbReference type="InterPro" id="IPR041121">
    <property type="entry name" value="SDH_C"/>
</dbReference>
<evidence type="ECO:0000256" key="4">
    <source>
        <dbReference type="ARBA" id="ARBA00022857"/>
    </source>
</evidence>
<dbReference type="Pfam" id="PF01488">
    <property type="entry name" value="Shikimate_DH"/>
    <property type="match status" value="1"/>
</dbReference>
<keyword evidence="6 8" id="KW-0057">Aromatic amino acid biosynthesis</keyword>
<feature type="binding site" evidence="8">
    <location>
        <position position="237"/>
    </location>
    <ligand>
        <name>NADP(+)</name>
        <dbReference type="ChEBI" id="CHEBI:58349"/>
    </ligand>
</feature>
<evidence type="ECO:0000259" key="10">
    <source>
        <dbReference type="Pfam" id="PF08501"/>
    </source>
</evidence>
<evidence type="ECO:0000256" key="3">
    <source>
        <dbReference type="ARBA" id="ARBA00022605"/>
    </source>
</evidence>
<sequence length="268" mass="27675">MDKYCVIGNPVDHSKSPAIHAVFARQTGQDLAYERCLAPVDGFAATLRRLVDEGYRGANVTVPFKIEAAALCTRLAPRARAAGAVNTLSFAHGEIAGDNTDGPGLVADITRNAGKAIAGSRVLLLGAGGAARGALLPLIEQGPREIVIANRTAATAAALARDFGRHGVPLRGAGFDAVAGAFDIVVNASSSSLAGALPPLPAGVFAPGALALDMMYGEQPTVFMQFAASQGAGVRDGLGMLVEQAAEAFAIWRGVRPDTTELFRKMRP</sequence>
<dbReference type="Pfam" id="PF18317">
    <property type="entry name" value="SDH_C"/>
    <property type="match status" value="1"/>
</dbReference>
<evidence type="ECO:0000256" key="5">
    <source>
        <dbReference type="ARBA" id="ARBA00023002"/>
    </source>
</evidence>
<comment type="similarity">
    <text evidence="8">Belongs to the shikimate dehydrogenase family.</text>
</comment>
<dbReference type="InterPro" id="IPR013708">
    <property type="entry name" value="Shikimate_DH-bd_N"/>
</dbReference>
<gene>
    <name evidence="8 12" type="primary">aroE</name>
    <name evidence="12" type="ORF">LE190_19010</name>
</gene>
<dbReference type="NCBIfam" id="NF001310">
    <property type="entry name" value="PRK00258.1-2"/>
    <property type="match status" value="1"/>
</dbReference>
<comment type="catalytic activity">
    <reaction evidence="7 8">
        <text>shikimate + NADP(+) = 3-dehydroshikimate + NADPH + H(+)</text>
        <dbReference type="Rhea" id="RHEA:17737"/>
        <dbReference type="ChEBI" id="CHEBI:15378"/>
        <dbReference type="ChEBI" id="CHEBI:16630"/>
        <dbReference type="ChEBI" id="CHEBI:36208"/>
        <dbReference type="ChEBI" id="CHEBI:57783"/>
        <dbReference type="ChEBI" id="CHEBI:58349"/>
        <dbReference type="EC" id="1.1.1.25"/>
    </reaction>
</comment>
<evidence type="ECO:0000256" key="6">
    <source>
        <dbReference type="ARBA" id="ARBA00023141"/>
    </source>
</evidence>
<feature type="binding site" evidence="8">
    <location>
        <begin position="126"/>
        <end position="130"/>
    </location>
    <ligand>
        <name>NADP(+)</name>
        <dbReference type="ChEBI" id="CHEBI:58349"/>
    </ligand>
</feature>
<evidence type="ECO:0000256" key="2">
    <source>
        <dbReference type="ARBA" id="ARBA00012962"/>
    </source>
</evidence>